<gene>
    <name evidence="1" type="ORF">PHYBLDRAFT_161740</name>
</gene>
<dbReference type="GeneID" id="28995360"/>
<evidence type="ECO:0008006" key="3">
    <source>
        <dbReference type="Google" id="ProtNLM"/>
    </source>
</evidence>
<evidence type="ECO:0000313" key="1">
    <source>
        <dbReference type="EMBL" id="OAD81107.1"/>
    </source>
</evidence>
<evidence type="ECO:0000313" key="2">
    <source>
        <dbReference type="Proteomes" id="UP000077315"/>
    </source>
</evidence>
<dbReference type="VEuPathDB" id="FungiDB:PHYBLDRAFT_161740"/>
<sequence>MPSLLCFKTLLTNNFGHLHLYGCHTVVLYASPPILFSQTLYLVLAAGDFKHAIHSNYALGRRGPLAWLQFLDNHMVDCVTPPGQNPQPTFYRALSSTTIDYILASPDLHPRTTDSQALLSKIENSCILHSSCTLSFRGRATVMNSLILAQLWHVLHVVSFPVSFLKKIRTLMRRFFCFCSFPPIALDTLCLPCFQGGLGILDPITQQCALQLRWLKPIIQNPLGPCGLVPKWMASLLRTENTDCDPLLLWIFPDSRPRTHCSLDSPLHLVLKAIDHLPHKFDDVLTNLSTCLMLPLSSMVNHLYQIDHNLDVLMPIAPARPLPRFITLNCILQRLLNHSLVAHPILFRACIPTFILESRHLDMPPQDGSPFDFDPFISALVLGKPWSHLSTRSYRLTCSHHHANAQPLSPHLSPRQLHSFWSFALPYRARNVWFRGLHNKLSCQALLHHIMPFTVSSPLCNICQMSIETQEHFLLSCPLKSVVWLGIWLEFFGTVPPPSALSSAFTSFLFPLTLNSSIPATSVFGLTILAI</sequence>
<dbReference type="InParanoid" id="A0A167R8L2"/>
<proteinExistence type="predicted"/>
<accession>A0A167R8L2</accession>
<dbReference type="OrthoDB" id="8907449at2759"/>
<dbReference type="EMBL" id="KV440971">
    <property type="protein sequence ID" value="OAD81107.1"/>
    <property type="molecule type" value="Genomic_DNA"/>
</dbReference>
<dbReference type="PANTHER" id="PTHR33116">
    <property type="entry name" value="REVERSE TRANSCRIPTASE ZINC-BINDING DOMAIN-CONTAINING PROTEIN-RELATED-RELATED"/>
    <property type="match status" value="1"/>
</dbReference>
<protein>
    <recommendedName>
        <fullName evidence="3">Reverse transcriptase zinc-binding domain-containing protein</fullName>
    </recommendedName>
</protein>
<name>A0A167R8L2_PHYB8</name>
<dbReference type="Proteomes" id="UP000077315">
    <property type="component" value="Unassembled WGS sequence"/>
</dbReference>
<reference evidence="2" key="1">
    <citation type="submission" date="2015-06" db="EMBL/GenBank/DDBJ databases">
        <title>Expansion of signal transduction pathways in fungi by whole-genome duplication.</title>
        <authorList>
            <consortium name="DOE Joint Genome Institute"/>
            <person name="Corrochano L.M."/>
            <person name="Kuo A."/>
            <person name="Marcet-Houben M."/>
            <person name="Polaino S."/>
            <person name="Salamov A."/>
            <person name="Villalobos J.M."/>
            <person name="Alvarez M.I."/>
            <person name="Avalos J."/>
            <person name="Benito E.P."/>
            <person name="Benoit I."/>
            <person name="Burger G."/>
            <person name="Camino L.P."/>
            <person name="Canovas D."/>
            <person name="Cerda-Olmedo E."/>
            <person name="Cheng J.-F."/>
            <person name="Dominguez A."/>
            <person name="Elias M."/>
            <person name="Eslava A.P."/>
            <person name="Glaser F."/>
            <person name="Grimwood J."/>
            <person name="Gutierrez G."/>
            <person name="Heitman J."/>
            <person name="Henrissat B."/>
            <person name="Iturriaga E.A."/>
            <person name="Lang B.F."/>
            <person name="Lavin J.L."/>
            <person name="Lee S."/>
            <person name="Li W."/>
            <person name="Lindquist E."/>
            <person name="Lopez-Garcia S."/>
            <person name="Luque E.M."/>
            <person name="Marcos A.T."/>
            <person name="Martin J."/>
            <person name="McCluskey K."/>
            <person name="Medina H.R."/>
            <person name="Miralles-Duran A."/>
            <person name="Miyazaki A."/>
            <person name="Munoz-Torres E."/>
            <person name="Oguiza J.A."/>
            <person name="Ohm R."/>
            <person name="Olmedo M."/>
            <person name="Orejas M."/>
            <person name="Ortiz-Castellanos L."/>
            <person name="Pisabarro A.G."/>
            <person name="Rodriguez-Romero J."/>
            <person name="Ruiz-Herrera J."/>
            <person name="Ruiz-Vazquez R."/>
            <person name="Sanz C."/>
            <person name="Schackwitz W."/>
            <person name="Schmutz J."/>
            <person name="Shahriari M."/>
            <person name="Shelest E."/>
            <person name="Silva-Franco F."/>
            <person name="Soanes D."/>
            <person name="Syed K."/>
            <person name="Tagua V.G."/>
            <person name="Talbot N.J."/>
            <person name="Thon M."/>
            <person name="De vries R.P."/>
            <person name="Wiebenga A."/>
            <person name="Yadav J.S."/>
            <person name="Braun E.L."/>
            <person name="Baker S."/>
            <person name="Garre V."/>
            <person name="Horwitz B."/>
            <person name="Torres-Martinez S."/>
            <person name="Idnurm A."/>
            <person name="Herrera-Estrella A."/>
            <person name="Gabaldon T."/>
            <person name="Grigoriev I.V."/>
        </authorList>
    </citation>
    <scope>NUCLEOTIDE SEQUENCE [LARGE SCALE GENOMIC DNA]</scope>
    <source>
        <strain evidence="2">NRRL 1555(-)</strain>
    </source>
</reference>
<dbReference type="AlphaFoldDB" id="A0A167R8L2"/>
<dbReference type="RefSeq" id="XP_018299147.1">
    <property type="nucleotide sequence ID" value="XM_018434454.1"/>
</dbReference>
<organism evidence="1 2">
    <name type="scientific">Phycomyces blakesleeanus (strain ATCC 8743b / DSM 1359 / FGSC 10004 / NBRC 33097 / NRRL 1555)</name>
    <dbReference type="NCBI Taxonomy" id="763407"/>
    <lineage>
        <taxon>Eukaryota</taxon>
        <taxon>Fungi</taxon>
        <taxon>Fungi incertae sedis</taxon>
        <taxon>Mucoromycota</taxon>
        <taxon>Mucoromycotina</taxon>
        <taxon>Mucoromycetes</taxon>
        <taxon>Mucorales</taxon>
        <taxon>Phycomycetaceae</taxon>
        <taxon>Phycomyces</taxon>
    </lineage>
</organism>
<dbReference type="PANTHER" id="PTHR33116:SF78">
    <property type="entry name" value="OS12G0587133 PROTEIN"/>
    <property type="match status" value="1"/>
</dbReference>
<keyword evidence="2" id="KW-1185">Reference proteome</keyword>